<evidence type="ECO:0000313" key="2">
    <source>
        <dbReference type="Proteomes" id="UP001060085"/>
    </source>
</evidence>
<accession>A0ACB9ZLF9</accession>
<name>A0ACB9ZLF9_CATRO</name>
<evidence type="ECO:0000313" key="1">
    <source>
        <dbReference type="EMBL" id="KAI5648529.1"/>
    </source>
</evidence>
<dbReference type="Proteomes" id="UP001060085">
    <property type="component" value="Linkage Group LG08"/>
</dbReference>
<dbReference type="EMBL" id="CM044708">
    <property type="protein sequence ID" value="KAI5648529.1"/>
    <property type="molecule type" value="Genomic_DNA"/>
</dbReference>
<proteinExistence type="predicted"/>
<gene>
    <name evidence="1" type="ORF">M9H77_34534</name>
</gene>
<protein>
    <submittedName>
        <fullName evidence="1">Uncharacterized protein</fullName>
    </submittedName>
</protein>
<sequence>MTLTVHHSVERWGILAAVRVVPSVVITGVAALLVLKAFAFDREEGGCHWSRVGATRAACTEANPTFSTSSMPLTSSTSAASIAATSTLFGNLGIVLQNYDGLFSKYIYILGLWSLIAQMLRSLPTSKSPHLFEEIRRCT</sequence>
<organism evidence="1 2">
    <name type="scientific">Catharanthus roseus</name>
    <name type="common">Madagascar periwinkle</name>
    <name type="synonym">Vinca rosea</name>
    <dbReference type="NCBI Taxonomy" id="4058"/>
    <lineage>
        <taxon>Eukaryota</taxon>
        <taxon>Viridiplantae</taxon>
        <taxon>Streptophyta</taxon>
        <taxon>Embryophyta</taxon>
        <taxon>Tracheophyta</taxon>
        <taxon>Spermatophyta</taxon>
        <taxon>Magnoliopsida</taxon>
        <taxon>eudicotyledons</taxon>
        <taxon>Gunneridae</taxon>
        <taxon>Pentapetalae</taxon>
        <taxon>asterids</taxon>
        <taxon>lamiids</taxon>
        <taxon>Gentianales</taxon>
        <taxon>Apocynaceae</taxon>
        <taxon>Rauvolfioideae</taxon>
        <taxon>Vinceae</taxon>
        <taxon>Catharanthinae</taxon>
        <taxon>Catharanthus</taxon>
    </lineage>
</organism>
<comment type="caution">
    <text evidence="1">The sequence shown here is derived from an EMBL/GenBank/DDBJ whole genome shotgun (WGS) entry which is preliminary data.</text>
</comment>
<keyword evidence="2" id="KW-1185">Reference proteome</keyword>
<reference evidence="2" key="1">
    <citation type="journal article" date="2023" name="Nat. Plants">
        <title>Single-cell RNA sequencing provides a high-resolution roadmap for understanding the multicellular compartmentation of specialized metabolism.</title>
        <authorList>
            <person name="Sun S."/>
            <person name="Shen X."/>
            <person name="Li Y."/>
            <person name="Li Y."/>
            <person name="Wang S."/>
            <person name="Li R."/>
            <person name="Zhang H."/>
            <person name="Shen G."/>
            <person name="Guo B."/>
            <person name="Wei J."/>
            <person name="Xu J."/>
            <person name="St-Pierre B."/>
            <person name="Chen S."/>
            <person name="Sun C."/>
        </authorList>
    </citation>
    <scope>NUCLEOTIDE SEQUENCE [LARGE SCALE GENOMIC DNA]</scope>
</reference>